<dbReference type="Proteomes" id="UP000600101">
    <property type="component" value="Unassembled WGS sequence"/>
</dbReference>
<organism evidence="3 4">
    <name type="scientific">Siccirubricoccus deserti</name>
    <dbReference type="NCBI Taxonomy" id="2013562"/>
    <lineage>
        <taxon>Bacteria</taxon>
        <taxon>Pseudomonadati</taxon>
        <taxon>Pseudomonadota</taxon>
        <taxon>Alphaproteobacteria</taxon>
        <taxon>Acetobacterales</taxon>
        <taxon>Roseomonadaceae</taxon>
        <taxon>Siccirubricoccus</taxon>
    </lineage>
</organism>
<name>A0A9X0R050_9PROT</name>
<dbReference type="PANTHER" id="PTHR38033">
    <property type="entry name" value="MEMBRANE PROTEIN-RELATED"/>
    <property type="match status" value="1"/>
</dbReference>
<keyword evidence="1" id="KW-0472">Membrane</keyword>
<evidence type="ECO:0000313" key="3">
    <source>
        <dbReference type="EMBL" id="MBC4016358.1"/>
    </source>
</evidence>
<dbReference type="AlphaFoldDB" id="A0A9X0R050"/>
<evidence type="ECO:0000259" key="2">
    <source>
        <dbReference type="Pfam" id="PF09850"/>
    </source>
</evidence>
<reference evidence="3" key="1">
    <citation type="submission" date="2020-08" db="EMBL/GenBank/DDBJ databases">
        <authorList>
            <person name="Hu Y."/>
            <person name="Nguyen S.V."/>
            <person name="Li F."/>
            <person name="Fanning S."/>
        </authorList>
    </citation>
    <scope>NUCLEOTIDE SEQUENCE</scope>
    <source>
        <strain evidence="3">SYSU D8009</strain>
    </source>
</reference>
<dbReference type="RefSeq" id="WP_186771128.1">
    <property type="nucleotide sequence ID" value="NZ_JACOMF010000014.1"/>
</dbReference>
<proteinExistence type="predicted"/>
<dbReference type="Pfam" id="PF09850">
    <property type="entry name" value="DotU"/>
    <property type="match status" value="1"/>
</dbReference>
<keyword evidence="4" id="KW-1185">Reference proteome</keyword>
<dbReference type="InterPro" id="IPR038522">
    <property type="entry name" value="T4/T6SS_DotU_sf"/>
</dbReference>
<dbReference type="Gene3D" id="1.25.40.590">
    <property type="entry name" value="Type IV / VI secretion system, DotU"/>
    <property type="match status" value="1"/>
</dbReference>
<evidence type="ECO:0000256" key="1">
    <source>
        <dbReference type="SAM" id="Phobius"/>
    </source>
</evidence>
<comment type="caution">
    <text evidence="3">The sequence shown here is derived from an EMBL/GenBank/DDBJ whole genome shotgun (WGS) entry which is preliminary data.</text>
</comment>
<keyword evidence="1" id="KW-1133">Transmembrane helix</keyword>
<protein>
    <submittedName>
        <fullName evidence="3">DotU family type IV/VI secretion system protein</fullName>
    </submittedName>
</protein>
<keyword evidence="1" id="KW-0812">Transmembrane</keyword>
<feature type="domain" description="Type IV / VI secretion system DotU" evidence="2">
    <location>
        <begin position="66"/>
        <end position="256"/>
    </location>
</feature>
<dbReference type="EMBL" id="JACOMF010000014">
    <property type="protein sequence ID" value="MBC4016358.1"/>
    <property type="molecule type" value="Genomic_DNA"/>
</dbReference>
<gene>
    <name evidence="3" type="ORF">H7965_13620</name>
</gene>
<dbReference type="InterPro" id="IPR017732">
    <property type="entry name" value="T4/T6SS_DotU"/>
</dbReference>
<dbReference type="PANTHER" id="PTHR38033:SF1">
    <property type="entry name" value="DOTU FAMILY TYPE IV_VI SECRETION SYSTEM PROTEIN"/>
    <property type="match status" value="1"/>
</dbReference>
<accession>A0A9X0R050</accession>
<feature type="transmembrane region" description="Helical" evidence="1">
    <location>
        <begin position="237"/>
        <end position="257"/>
    </location>
</feature>
<sequence length="273" mass="29703">MPAVDGMTLRLSPGSAALVLPAGGMQALRFTGLLRATMAFHAALLEARSRLRTEVAGPEAAPELLRARVGAIAAGLEELLQVQREQARRLSDRQASLLRDAQYVMCALADDMLLYDDACDGRLLWREELLESRMFGTRIAGERFFDRAARIAGLADRDGQELAPVYLLALCLGFRGRHRGPEEAPALRQHAKALFEAATGRQPDARMHGRLLAPLAIASVQGGGAPLRRMRSFGWPALAGGVAAAFLLLSTGLWFWLTSPVWHAAELIFRAAR</sequence>
<evidence type="ECO:0000313" key="4">
    <source>
        <dbReference type="Proteomes" id="UP000600101"/>
    </source>
</evidence>